<dbReference type="GO" id="GO:0004601">
    <property type="term" value="F:peroxidase activity"/>
    <property type="evidence" value="ECO:0007669"/>
    <property type="project" value="UniProtKB-KW"/>
</dbReference>
<dbReference type="PANTHER" id="PTHR11903:SF11">
    <property type="entry name" value="ALPHA-DIOXYGENASE 1"/>
    <property type="match status" value="1"/>
</dbReference>
<keyword evidence="6" id="KW-0925">Oxylipin biosynthesis</keyword>
<proteinExistence type="predicted"/>
<dbReference type="InterPro" id="IPR020835">
    <property type="entry name" value="Catalase_sf"/>
</dbReference>
<dbReference type="OrthoDB" id="9765610at2"/>
<keyword evidence="3" id="KW-0575">Peroxidase</keyword>
<dbReference type="GO" id="GO:0020037">
    <property type="term" value="F:heme binding"/>
    <property type="evidence" value="ECO:0007669"/>
    <property type="project" value="InterPro"/>
</dbReference>
<evidence type="ECO:0000313" key="14">
    <source>
        <dbReference type="EMBL" id="SCB42917.1"/>
    </source>
</evidence>
<evidence type="ECO:0000256" key="7">
    <source>
        <dbReference type="ARBA" id="ARBA00022821"/>
    </source>
</evidence>
<keyword evidence="8" id="KW-0276">Fatty acid metabolism</keyword>
<keyword evidence="13" id="KW-0275">Fatty acid biosynthesis</keyword>
<keyword evidence="7" id="KW-0611">Plant defense</keyword>
<evidence type="ECO:0000256" key="9">
    <source>
        <dbReference type="ARBA" id="ARBA00022964"/>
    </source>
</evidence>
<dbReference type="AlphaFoldDB" id="A0A1C3WS91"/>
<keyword evidence="4" id="KW-0349">Heme</keyword>
<dbReference type="RefSeq" id="WP_092575519.1">
    <property type="nucleotide sequence ID" value="NZ_FMAF01000016.1"/>
</dbReference>
<dbReference type="InterPro" id="IPR034815">
    <property type="entry name" value="A_dioxygenase"/>
</dbReference>
<comment type="cofactor">
    <cofactor evidence="1">
        <name>Ca(2+)</name>
        <dbReference type="ChEBI" id="CHEBI:29108"/>
    </cofactor>
</comment>
<evidence type="ECO:0000256" key="13">
    <source>
        <dbReference type="ARBA" id="ARBA00023160"/>
    </source>
</evidence>
<dbReference type="SUPFAM" id="SSF48113">
    <property type="entry name" value="Heme-dependent peroxidases"/>
    <property type="match status" value="1"/>
</dbReference>
<dbReference type="EMBL" id="FMAF01000016">
    <property type="protein sequence ID" value="SCB42917.1"/>
    <property type="molecule type" value="Genomic_DNA"/>
</dbReference>
<accession>A0A1C3WS91</accession>
<evidence type="ECO:0000256" key="5">
    <source>
        <dbReference type="ARBA" id="ARBA00022723"/>
    </source>
</evidence>
<dbReference type="PRINTS" id="PR00457">
    <property type="entry name" value="ANPEROXIDASE"/>
</dbReference>
<dbReference type="Proteomes" id="UP000199205">
    <property type="component" value="Unassembled WGS sequence"/>
</dbReference>
<evidence type="ECO:0000256" key="12">
    <source>
        <dbReference type="ARBA" id="ARBA00023098"/>
    </source>
</evidence>
<evidence type="ECO:0000256" key="2">
    <source>
        <dbReference type="ARBA" id="ARBA00022516"/>
    </source>
</evidence>
<dbReference type="Gene3D" id="1.10.640.10">
    <property type="entry name" value="Haem peroxidase domain superfamily, animal type"/>
    <property type="match status" value="1"/>
</dbReference>
<evidence type="ECO:0000256" key="4">
    <source>
        <dbReference type="ARBA" id="ARBA00022617"/>
    </source>
</evidence>
<keyword evidence="5" id="KW-0479">Metal-binding</keyword>
<keyword evidence="12" id="KW-0443">Lipid metabolism</keyword>
<dbReference type="CDD" id="cd09818">
    <property type="entry name" value="PIOX_like"/>
    <property type="match status" value="1"/>
</dbReference>
<sequence length="948" mass="106082">MAWSESYQGDVEAERLLFERLAQDMMRAQYKTRAYAKAADIQRAFHSKAVFAAIDAKLTFIDDLPDDLRVGFAGPGKSYSAILRLSNASGYGQPDYKPDLRGLAVRINVSDQEQHDLLATNFPVSHARDAKQFVAFAKATAGGGLSRLLGVIGLAFTFGPSETLRMIRNATTGRNRKVRSLALETFWSRGAICWGDKLAVRYLFRPAPNAPHAPDPSKTDPGYLSTELARRLEVGDIHYELCLQLFADPKSTPIEDTSVEWTETASPPIKVADLKVSKPTTGDAEAIANARLVDELAFNPWNTTDAFRPLGNLNRARKVVYDASAAYRHSFRWTSPVPFRNRLAGSIVRRAFLVINRYIAWHRLSLRLSLLNLDAFRYVLREKNLIGTDPVEAPPVARPTPPPAIAEGERQMRTYDGTFNDLSAPQMGAVGSTFGRNLAPVFAPELFDTPNPVVVAQQLMHRDTFIPARSLNILAAAWIQFQVHDWVNHARHPLGKKDVVVGLPAGMKWTSEVGGQPEDVMRIAGNMEIAGYAGKPPIYFGNAASHWWDGSEVYGPDSEKAKLLREGPKIRLVNGHLPVDVHGFEVTGFNESWWLGLSAMHTLFAREHNLLCDELRRQYGNWDDERVYQTARLIVSALIAKIHTVEWTPAILATKAIEVGLSSNWNGPPANDWLTRAGLWLIDQHASTGIPKTMPDHHGTPYSLTEDFVTVYRMHPLLPDDYCFYDHKTGGKIADKSFMDIQGPGADDIMRQYGLRNTLYSFGTAHPGAITLHNFPRALQAFTRDNEIIDLSVVDLVRTRHRGVPRYNDFRAGLHRPRIKNWEELSTNPEDVRLIKEIYGDIDRVDTVVGLFAEPPPTGFGFSDTAFRIFILMASRRLQSDRFLTVDFRPEVYSPFGIDWIANNGMTSLILRHCPDLASMVPRNASAFVPWRPILPGGEKQDLERKAS</sequence>
<dbReference type="SUPFAM" id="SSF56634">
    <property type="entry name" value="Heme-dependent catalase-like"/>
    <property type="match status" value="1"/>
</dbReference>
<gene>
    <name evidence="14" type="ORF">GA0061101_11669</name>
</gene>
<dbReference type="InterPro" id="IPR037120">
    <property type="entry name" value="Haem_peroxidase_sf_animal"/>
</dbReference>
<keyword evidence="10" id="KW-0560">Oxidoreductase</keyword>
<dbReference type="PANTHER" id="PTHR11903">
    <property type="entry name" value="PROSTAGLANDIN G/H SYNTHASE"/>
    <property type="match status" value="1"/>
</dbReference>
<dbReference type="GO" id="GO:0006979">
    <property type="term" value="P:response to oxidative stress"/>
    <property type="evidence" value="ECO:0007669"/>
    <property type="project" value="InterPro"/>
</dbReference>
<keyword evidence="11" id="KW-0408">Iron</keyword>
<evidence type="ECO:0000313" key="15">
    <source>
        <dbReference type="Proteomes" id="UP000199205"/>
    </source>
</evidence>
<dbReference type="GO" id="GO:0046872">
    <property type="term" value="F:metal ion binding"/>
    <property type="evidence" value="ECO:0007669"/>
    <property type="project" value="UniProtKB-KW"/>
</dbReference>
<dbReference type="Pfam" id="PF03098">
    <property type="entry name" value="An_peroxidase"/>
    <property type="match status" value="1"/>
</dbReference>
<evidence type="ECO:0000256" key="8">
    <source>
        <dbReference type="ARBA" id="ARBA00022832"/>
    </source>
</evidence>
<dbReference type="PROSITE" id="PS50292">
    <property type="entry name" value="PEROXIDASE_3"/>
    <property type="match status" value="1"/>
</dbReference>
<dbReference type="InterPro" id="IPR050783">
    <property type="entry name" value="Oxylipin_biosynth_metab"/>
</dbReference>
<keyword evidence="2" id="KW-0444">Lipid biosynthesis</keyword>
<reference evidence="14 15" key="1">
    <citation type="submission" date="2016-08" db="EMBL/GenBank/DDBJ databases">
        <authorList>
            <person name="Seilhamer J.J."/>
        </authorList>
    </citation>
    <scope>NUCLEOTIDE SEQUENCE [LARGE SCALE GENOMIC DNA]</scope>
    <source>
        <strain evidence="14 15">P1-7</strain>
    </source>
</reference>
<dbReference type="InterPro" id="IPR019791">
    <property type="entry name" value="Haem_peroxidase_animal"/>
</dbReference>
<dbReference type="GO" id="GO:0031408">
    <property type="term" value="P:oxylipin biosynthetic process"/>
    <property type="evidence" value="ECO:0007669"/>
    <property type="project" value="UniProtKB-KW"/>
</dbReference>
<evidence type="ECO:0000256" key="11">
    <source>
        <dbReference type="ARBA" id="ARBA00023004"/>
    </source>
</evidence>
<evidence type="ECO:0000256" key="3">
    <source>
        <dbReference type="ARBA" id="ARBA00022559"/>
    </source>
</evidence>
<dbReference type="GO" id="GO:0006633">
    <property type="term" value="P:fatty acid biosynthetic process"/>
    <property type="evidence" value="ECO:0007669"/>
    <property type="project" value="UniProtKB-KW"/>
</dbReference>
<dbReference type="InterPro" id="IPR010255">
    <property type="entry name" value="Haem_peroxidase_sf"/>
</dbReference>
<protein>
    <submittedName>
        <fullName evidence="14">Catalase</fullName>
    </submittedName>
</protein>
<evidence type="ECO:0000256" key="6">
    <source>
        <dbReference type="ARBA" id="ARBA00022767"/>
    </source>
</evidence>
<evidence type="ECO:0000256" key="10">
    <source>
        <dbReference type="ARBA" id="ARBA00023002"/>
    </source>
</evidence>
<dbReference type="GO" id="GO:0016702">
    <property type="term" value="F:oxidoreductase activity, acting on single donors with incorporation of molecular oxygen, incorporation of two atoms of oxygen"/>
    <property type="evidence" value="ECO:0007669"/>
    <property type="project" value="TreeGrafter"/>
</dbReference>
<dbReference type="Gene3D" id="2.40.180.10">
    <property type="entry name" value="Catalase core domain"/>
    <property type="match status" value="1"/>
</dbReference>
<evidence type="ECO:0000256" key="1">
    <source>
        <dbReference type="ARBA" id="ARBA00001913"/>
    </source>
</evidence>
<name>A0A1C3WS91_9HYPH</name>
<organism evidence="14 15">
    <name type="scientific">Rhizobium lusitanum</name>
    <dbReference type="NCBI Taxonomy" id="293958"/>
    <lineage>
        <taxon>Bacteria</taxon>
        <taxon>Pseudomonadati</taxon>
        <taxon>Pseudomonadota</taxon>
        <taxon>Alphaproteobacteria</taxon>
        <taxon>Hyphomicrobiales</taxon>
        <taxon>Rhizobiaceae</taxon>
        <taxon>Rhizobium/Agrobacterium group</taxon>
        <taxon>Rhizobium</taxon>
    </lineage>
</organism>
<dbReference type="GO" id="GO:0006952">
    <property type="term" value="P:defense response"/>
    <property type="evidence" value="ECO:0007669"/>
    <property type="project" value="UniProtKB-KW"/>
</dbReference>
<keyword evidence="9" id="KW-0223">Dioxygenase</keyword>